<evidence type="ECO:0000256" key="6">
    <source>
        <dbReference type="PROSITE-ProRule" id="PRU00192"/>
    </source>
</evidence>
<evidence type="ECO:0000259" key="9">
    <source>
        <dbReference type="PROSITE" id="PS50002"/>
    </source>
</evidence>
<evidence type="ECO:0000256" key="2">
    <source>
        <dbReference type="ARBA" id="ARBA00022729"/>
    </source>
</evidence>
<keyword evidence="8" id="KW-1133">Transmembrane helix</keyword>
<dbReference type="SMART" id="SM00409">
    <property type="entry name" value="IG"/>
    <property type="match status" value="3"/>
</dbReference>
<dbReference type="InterPro" id="IPR013106">
    <property type="entry name" value="Ig_V-set"/>
</dbReference>
<dbReference type="Pfam" id="PF14604">
    <property type="entry name" value="SH3_9"/>
    <property type="match status" value="1"/>
</dbReference>
<dbReference type="InterPro" id="IPR036028">
    <property type="entry name" value="SH3-like_dom_sf"/>
</dbReference>
<dbReference type="InterPro" id="IPR051170">
    <property type="entry name" value="Neural/epithelial_adhesion"/>
</dbReference>
<evidence type="ECO:0000259" key="10">
    <source>
        <dbReference type="PROSITE" id="PS50835"/>
    </source>
</evidence>
<proteinExistence type="predicted"/>
<dbReference type="Pfam" id="PF13927">
    <property type="entry name" value="Ig_3"/>
    <property type="match status" value="2"/>
</dbReference>
<dbReference type="InterPro" id="IPR007110">
    <property type="entry name" value="Ig-like_dom"/>
</dbReference>
<feature type="domain" description="Ig-like" evidence="10">
    <location>
        <begin position="595"/>
        <end position="685"/>
    </location>
</feature>
<dbReference type="PROSITE" id="PS00290">
    <property type="entry name" value="IG_MHC"/>
    <property type="match status" value="1"/>
</dbReference>
<evidence type="ECO:0000313" key="11">
    <source>
        <dbReference type="Proteomes" id="UP000515135"/>
    </source>
</evidence>
<keyword evidence="8" id="KW-0472">Membrane</keyword>
<keyword evidence="8" id="KW-0812">Transmembrane</keyword>
<feature type="region of interest" description="Disordered" evidence="7">
    <location>
        <begin position="363"/>
        <end position="412"/>
    </location>
</feature>
<keyword evidence="3" id="KW-0677">Repeat</keyword>
<sequence>MAATEINLSPVRKEEEIAASGNGAYPQFDAPGCPYIYAGNESEDSYDYEAAVKISIGHGEESSSFAYYKANAYKEPVEVDIGHKVKSSPYGYHRPEDVYGHDKPEEVRMGHHDLDTTRNGRSYKEQEEGSSSLVNNKPEDVNVHVYKNPVEVSIGHGGWASSHAYNIPEDVSEEPEEVSTAQQEKSFSPDDQPDDENEDKDSENGYKTKEMAVVEGNQSPGLKEEESAASGNGAYPQFDAPGCPYIYAGNESEDYYDYEAAVKISIGHGEESSSFAYYRANAYKEPVEVDIGHKVKSSPYGYHRPEDVYGHDKPEDVHMWNHDLDTTRYKEKDVWSSSLVNNKPEDVHVHVYKNPVEVSIGHRGGCSSHTYNIPEDVDEDKEPEEVSTGHHEESFSPDDLPEDDHGDKDSEDVSFAYKTKGTKEAPELKSQDDVAIGMTSHTPDPWLTAFYQETSSAANNSTLSSSPFTNTDKPLSYTGVFCQDAIRLDMPESVNTVQNAPVTLPARYTSKHNLLSLVWSKISHNSQKRTMIFSYYPGVGGRSYGEYEGRAELVGKASLQLDRTTSEDEGEYVLEITFDEIGREEGFVRLNVMVPPVVQVGPSDPYVTTMGRTATLTCAVRDAKPNVTALHWERDGVKLDSARSRTKYGGGNVDVPTLHVRGVTRADAGLYTCVVSHVVSPAAASLKLIVLYRASIIRISDSQEAQLKDRVTLECIADGDPAPNVTWSKDGVRLASRTHALSGDVRSGTVTLGSLTVNDTGTYLCTASNGVGEAHTKTTHLAVTGRTERRRGMNSASFAIIVGAVAGGLWLVFTLGLAVYFGRKRREKEKKKKYAFYYNMGKHEAPTLELPEKSLKPSAAYAGIETMRRTARQRAGKRYARALYPFMPTEENELALEVDDVIEVLEGEDGGWCLGFLRGRIGLFPSNYVKFLSASEVPDDLYQYAGDDGKLYSQQLQVKGDDRPATPRKTGGDKAQLREIECIEI</sequence>
<feature type="compositionally biased region" description="Basic and acidic residues" evidence="7">
    <location>
        <begin position="202"/>
        <end position="212"/>
    </location>
</feature>
<name>A0A6P4XU32_BRABE</name>
<keyword evidence="5" id="KW-0393">Immunoglobulin domain</keyword>
<dbReference type="InterPro" id="IPR003598">
    <property type="entry name" value="Ig_sub2"/>
</dbReference>
<evidence type="ECO:0000256" key="3">
    <source>
        <dbReference type="ARBA" id="ARBA00022737"/>
    </source>
</evidence>
<keyword evidence="2" id="KW-0732">Signal</keyword>
<dbReference type="InterPro" id="IPR001452">
    <property type="entry name" value="SH3_domain"/>
</dbReference>
<dbReference type="Gene3D" id="2.30.30.40">
    <property type="entry name" value="SH3 Domains"/>
    <property type="match status" value="1"/>
</dbReference>
<dbReference type="SMART" id="SM00408">
    <property type="entry name" value="IGc2"/>
    <property type="match status" value="2"/>
</dbReference>
<dbReference type="AlphaFoldDB" id="A0A6P4XU32"/>
<dbReference type="Proteomes" id="UP000515135">
    <property type="component" value="Unplaced"/>
</dbReference>
<dbReference type="Gene3D" id="2.60.40.10">
    <property type="entry name" value="Immunoglobulins"/>
    <property type="match status" value="3"/>
</dbReference>
<dbReference type="RefSeq" id="XP_019614144.1">
    <property type="nucleotide sequence ID" value="XM_019758585.1"/>
</dbReference>
<dbReference type="SUPFAM" id="SSF48726">
    <property type="entry name" value="Immunoglobulin"/>
    <property type="match status" value="3"/>
</dbReference>
<dbReference type="SMART" id="SM00326">
    <property type="entry name" value="SH3"/>
    <property type="match status" value="1"/>
</dbReference>
<feature type="compositionally biased region" description="Acidic residues" evidence="7">
    <location>
        <begin position="191"/>
        <end position="201"/>
    </location>
</feature>
<evidence type="ECO:0000256" key="8">
    <source>
        <dbReference type="SAM" id="Phobius"/>
    </source>
</evidence>
<organism evidence="11 12">
    <name type="scientific">Branchiostoma belcheri</name>
    <name type="common">Amphioxus</name>
    <dbReference type="NCBI Taxonomy" id="7741"/>
    <lineage>
        <taxon>Eukaryota</taxon>
        <taxon>Metazoa</taxon>
        <taxon>Chordata</taxon>
        <taxon>Cephalochordata</taxon>
        <taxon>Leptocardii</taxon>
        <taxon>Amphioxiformes</taxon>
        <taxon>Branchiostomatidae</taxon>
        <taxon>Branchiostoma</taxon>
    </lineage>
</organism>
<dbReference type="GeneID" id="109462087"/>
<evidence type="ECO:0000256" key="7">
    <source>
        <dbReference type="SAM" id="MobiDB-lite"/>
    </source>
</evidence>
<feature type="compositionally biased region" description="Basic and acidic residues" evidence="7">
    <location>
        <begin position="93"/>
        <end position="127"/>
    </location>
</feature>
<keyword evidence="4" id="KW-1015">Disulfide bond</keyword>
<protein>
    <submittedName>
        <fullName evidence="12">Uncharacterized protein LOC109462087</fullName>
    </submittedName>
</protein>
<reference evidence="12" key="1">
    <citation type="submission" date="2025-08" db="UniProtKB">
        <authorList>
            <consortium name="RefSeq"/>
        </authorList>
    </citation>
    <scope>IDENTIFICATION</scope>
    <source>
        <tissue evidence="12">Gonad</tissue>
    </source>
</reference>
<dbReference type="PROSITE" id="PS50835">
    <property type="entry name" value="IG_LIKE"/>
    <property type="match status" value="2"/>
</dbReference>
<keyword evidence="11" id="KW-1185">Reference proteome</keyword>
<dbReference type="InterPro" id="IPR036179">
    <property type="entry name" value="Ig-like_dom_sf"/>
</dbReference>
<evidence type="ECO:0000256" key="5">
    <source>
        <dbReference type="ARBA" id="ARBA00023319"/>
    </source>
</evidence>
<dbReference type="SUPFAM" id="SSF50044">
    <property type="entry name" value="SH3-domain"/>
    <property type="match status" value="1"/>
</dbReference>
<gene>
    <name evidence="12" type="primary">LOC109462087</name>
</gene>
<feature type="compositionally biased region" description="Acidic residues" evidence="7">
    <location>
        <begin position="375"/>
        <end position="385"/>
    </location>
</feature>
<feature type="domain" description="Ig-like" evidence="10">
    <location>
        <begin position="694"/>
        <end position="784"/>
    </location>
</feature>
<dbReference type="InterPro" id="IPR013783">
    <property type="entry name" value="Ig-like_fold"/>
</dbReference>
<dbReference type="InterPro" id="IPR003006">
    <property type="entry name" value="Ig/MHC_CS"/>
</dbReference>
<dbReference type="PROSITE" id="PS50002">
    <property type="entry name" value="SH3"/>
    <property type="match status" value="1"/>
</dbReference>
<accession>A0A6P4XU32</accession>
<evidence type="ECO:0000256" key="1">
    <source>
        <dbReference type="ARBA" id="ARBA00022443"/>
    </source>
</evidence>
<feature type="transmembrane region" description="Helical" evidence="8">
    <location>
        <begin position="798"/>
        <end position="822"/>
    </location>
</feature>
<dbReference type="InterPro" id="IPR003599">
    <property type="entry name" value="Ig_sub"/>
</dbReference>
<evidence type="ECO:0000256" key="4">
    <source>
        <dbReference type="ARBA" id="ARBA00023157"/>
    </source>
</evidence>
<feature type="region of interest" description="Disordered" evidence="7">
    <location>
        <begin position="85"/>
        <end position="140"/>
    </location>
</feature>
<dbReference type="Pfam" id="PF07686">
    <property type="entry name" value="V-set"/>
    <property type="match status" value="1"/>
</dbReference>
<dbReference type="PANTHER" id="PTHR12231">
    <property type="entry name" value="CTX-RELATED TYPE I TRANSMEMBRANE PROTEIN"/>
    <property type="match status" value="1"/>
</dbReference>
<keyword evidence="1 6" id="KW-0728">SH3 domain</keyword>
<evidence type="ECO:0000313" key="12">
    <source>
        <dbReference type="RefSeq" id="XP_019614144.1"/>
    </source>
</evidence>
<dbReference type="KEGG" id="bbel:109462087"/>
<feature type="domain" description="SH3" evidence="9">
    <location>
        <begin position="875"/>
        <end position="934"/>
    </location>
</feature>
<feature type="region of interest" description="Disordered" evidence="7">
    <location>
        <begin position="157"/>
        <end position="235"/>
    </location>
</feature>
<dbReference type="PANTHER" id="PTHR12231:SF253">
    <property type="entry name" value="DPR-INTERACTING PROTEIN ETA, ISOFORM B-RELATED"/>
    <property type="match status" value="1"/>
</dbReference>
<dbReference type="OrthoDB" id="73680at2759"/>
<dbReference type="CDD" id="cd00096">
    <property type="entry name" value="Ig"/>
    <property type="match status" value="2"/>
</dbReference>
<dbReference type="CDD" id="cd00174">
    <property type="entry name" value="SH3"/>
    <property type="match status" value="1"/>
</dbReference>